<sequence>MLSSSGFQINELSNVPVPVMLMPDDFKAYSKIKVDNHLFNNIGIGTDTEHLPKYLYSGKCSRCFPRYLDCQL</sequence>
<dbReference type="OrthoDB" id="20783at2759"/>
<reference evidence="2" key="1">
    <citation type="journal article" date="2017" name="Nat. Commun.">
        <title>The North American bullfrog draft genome provides insight into hormonal regulation of long noncoding RNA.</title>
        <authorList>
            <person name="Hammond S.A."/>
            <person name="Warren R.L."/>
            <person name="Vandervalk B.P."/>
            <person name="Kucuk E."/>
            <person name="Khan H."/>
            <person name="Gibb E.A."/>
            <person name="Pandoh P."/>
            <person name="Kirk H."/>
            <person name="Zhao Y."/>
            <person name="Jones M."/>
            <person name="Mungall A.J."/>
            <person name="Coope R."/>
            <person name="Pleasance S."/>
            <person name="Moore R.A."/>
            <person name="Holt R.A."/>
            <person name="Round J.M."/>
            <person name="Ohora S."/>
            <person name="Walle B.V."/>
            <person name="Veldhoen N."/>
            <person name="Helbing C.C."/>
            <person name="Birol I."/>
        </authorList>
    </citation>
    <scope>NUCLEOTIDE SEQUENCE [LARGE SCALE GENOMIC DNA]</scope>
</reference>
<dbReference type="AlphaFoldDB" id="A0A2G9QR57"/>
<keyword evidence="2" id="KW-1185">Reference proteome</keyword>
<evidence type="ECO:0000313" key="2">
    <source>
        <dbReference type="Proteomes" id="UP000228934"/>
    </source>
</evidence>
<name>A0A2G9QR57_AQUCT</name>
<evidence type="ECO:0000313" key="1">
    <source>
        <dbReference type="EMBL" id="PIO18122.1"/>
    </source>
</evidence>
<dbReference type="Proteomes" id="UP000228934">
    <property type="component" value="Unassembled WGS sequence"/>
</dbReference>
<accession>A0A2G9QR57</accession>
<proteinExistence type="predicted"/>
<organism evidence="1 2">
    <name type="scientific">Aquarana catesbeiana</name>
    <name type="common">American bullfrog</name>
    <name type="synonym">Rana catesbeiana</name>
    <dbReference type="NCBI Taxonomy" id="8400"/>
    <lineage>
        <taxon>Eukaryota</taxon>
        <taxon>Metazoa</taxon>
        <taxon>Chordata</taxon>
        <taxon>Craniata</taxon>
        <taxon>Vertebrata</taxon>
        <taxon>Euteleostomi</taxon>
        <taxon>Amphibia</taxon>
        <taxon>Batrachia</taxon>
        <taxon>Anura</taxon>
        <taxon>Neobatrachia</taxon>
        <taxon>Ranoidea</taxon>
        <taxon>Ranidae</taxon>
        <taxon>Aquarana</taxon>
    </lineage>
</organism>
<gene>
    <name evidence="1" type="ORF">AB205_0207870</name>
</gene>
<protein>
    <submittedName>
        <fullName evidence="1">Uncharacterized protein</fullName>
    </submittedName>
</protein>
<dbReference type="EMBL" id="KV946659">
    <property type="protein sequence ID" value="PIO18122.1"/>
    <property type="molecule type" value="Genomic_DNA"/>
</dbReference>